<evidence type="ECO:0000313" key="2">
    <source>
        <dbReference type="Proteomes" id="UP000199029"/>
    </source>
</evidence>
<protein>
    <submittedName>
        <fullName evidence="1">Uncharacterized protein</fullName>
    </submittedName>
</protein>
<name>A0A1I6BRE9_HYMAR</name>
<proteinExistence type="predicted"/>
<keyword evidence="2" id="KW-1185">Reference proteome</keyword>
<gene>
    <name evidence="1" type="ORF">SAMN04515668_4982</name>
</gene>
<organism evidence="1 2">
    <name type="scientific">Hymenobacter arizonensis</name>
    <name type="common">Siccationidurans arizonensis</name>
    <dbReference type="NCBI Taxonomy" id="1227077"/>
    <lineage>
        <taxon>Bacteria</taxon>
        <taxon>Pseudomonadati</taxon>
        <taxon>Bacteroidota</taxon>
        <taxon>Cytophagia</taxon>
        <taxon>Cytophagales</taxon>
        <taxon>Hymenobacteraceae</taxon>
        <taxon>Hymenobacter</taxon>
    </lineage>
</organism>
<dbReference type="RefSeq" id="WP_143080447.1">
    <property type="nucleotide sequence ID" value="NZ_FOXS01000011.1"/>
</dbReference>
<dbReference type="AlphaFoldDB" id="A0A1I6BRE9"/>
<evidence type="ECO:0000313" key="1">
    <source>
        <dbReference type="EMBL" id="SFQ83499.1"/>
    </source>
</evidence>
<sequence>MLTTFLNSIAGYLTKPLTRDEINQVLQQHFAKSAGAWQDSGSRLISASCLAAPRSALAPCCAAGAIILTPSQGQLPSCAGVLFSVIYN</sequence>
<dbReference type="EMBL" id="FOXS01000011">
    <property type="protein sequence ID" value="SFQ83499.1"/>
    <property type="molecule type" value="Genomic_DNA"/>
</dbReference>
<accession>A0A1I6BRE9</accession>
<dbReference type="STRING" id="1227077.SAMN04515668_4982"/>
<reference evidence="2" key="1">
    <citation type="submission" date="2016-10" db="EMBL/GenBank/DDBJ databases">
        <authorList>
            <person name="Varghese N."/>
            <person name="Submissions S."/>
        </authorList>
    </citation>
    <scope>NUCLEOTIDE SEQUENCE [LARGE SCALE GENOMIC DNA]</scope>
    <source>
        <strain evidence="2">OR362-8,ATCC BAA-1266,JCM 13504</strain>
    </source>
</reference>
<dbReference type="Proteomes" id="UP000199029">
    <property type="component" value="Unassembled WGS sequence"/>
</dbReference>